<sequence>MGRKRLKDRVTYARMTRSHRTPLPDCFADNLSRMSLASSLSNRNRCFVKLELEVKSRLSALPRRSRAFRVAEATRPAISAMVRSFILGLCCSCTPPADPVSIPFPYPPRSPELFAVLSQLSPEREYVVNDTF</sequence>
<proteinExistence type="predicted"/>
<evidence type="ECO:0000313" key="1">
    <source>
        <dbReference type="EMBL" id="KAI0061265.1"/>
    </source>
</evidence>
<protein>
    <submittedName>
        <fullName evidence="1">Uncharacterized protein</fullName>
    </submittedName>
</protein>
<accession>A0ACB8SXU3</accession>
<reference evidence="1" key="1">
    <citation type="submission" date="2021-03" db="EMBL/GenBank/DDBJ databases">
        <authorList>
            <consortium name="DOE Joint Genome Institute"/>
            <person name="Ahrendt S."/>
            <person name="Looney B.P."/>
            <person name="Miyauchi S."/>
            <person name="Morin E."/>
            <person name="Drula E."/>
            <person name="Courty P.E."/>
            <person name="Chicoki N."/>
            <person name="Fauchery L."/>
            <person name="Kohler A."/>
            <person name="Kuo A."/>
            <person name="Labutti K."/>
            <person name="Pangilinan J."/>
            <person name="Lipzen A."/>
            <person name="Riley R."/>
            <person name="Andreopoulos W."/>
            <person name="He G."/>
            <person name="Johnson J."/>
            <person name="Barry K.W."/>
            <person name="Grigoriev I.V."/>
            <person name="Nagy L."/>
            <person name="Hibbett D."/>
            <person name="Henrissat B."/>
            <person name="Matheny P.B."/>
            <person name="Labbe J."/>
            <person name="Martin F."/>
        </authorList>
    </citation>
    <scope>NUCLEOTIDE SEQUENCE</scope>
    <source>
        <strain evidence="1">HHB10654</strain>
    </source>
</reference>
<keyword evidence="2" id="KW-1185">Reference proteome</keyword>
<evidence type="ECO:0000313" key="2">
    <source>
        <dbReference type="Proteomes" id="UP000814140"/>
    </source>
</evidence>
<gene>
    <name evidence="1" type="ORF">BV25DRAFT_772052</name>
</gene>
<comment type="caution">
    <text evidence="1">The sequence shown here is derived from an EMBL/GenBank/DDBJ whole genome shotgun (WGS) entry which is preliminary data.</text>
</comment>
<organism evidence="1 2">
    <name type="scientific">Artomyces pyxidatus</name>
    <dbReference type="NCBI Taxonomy" id="48021"/>
    <lineage>
        <taxon>Eukaryota</taxon>
        <taxon>Fungi</taxon>
        <taxon>Dikarya</taxon>
        <taxon>Basidiomycota</taxon>
        <taxon>Agaricomycotina</taxon>
        <taxon>Agaricomycetes</taxon>
        <taxon>Russulales</taxon>
        <taxon>Auriscalpiaceae</taxon>
        <taxon>Artomyces</taxon>
    </lineage>
</organism>
<dbReference type="Proteomes" id="UP000814140">
    <property type="component" value="Unassembled WGS sequence"/>
</dbReference>
<reference evidence="1" key="2">
    <citation type="journal article" date="2022" name="New Phytol.">
        <title>Evolutionary transition to the ectomycorrhizal habit in the genomes of a hyperdiverse lineage of mushroom-forming fungi.</title>
        <authorList>
            <person name="Looney B."/>
            <person name="Miyauchi S."/>
            <person name="Morin E."/>
            <person name="Drula E."/>
            <person name="Courty P.E."/>
            <person name="Kohler A."/>
            <person name="Kuo A."/>
            <person name="LaButti K."/>
            <person name="Pangilinan J."/>
            <person name="Lipzen A."/>
            <person name="Riley R."/>
            <person name="Andreopoulos W."/>
            <person name="He G."/>
            <person name="Johnson J."/>
            <person name="Nolan M."/>
            <person name="Tritt A."/>
            <person name="Barry K.W."/>
            <person name="Grigoriev I.V."/>
            <person name="Nagy L.G."/>
            <person name="Hibbett D."/>
            <person name="Henrissat B."/>
            <person name="Matheny P.B."/>
            <person name="Labbe J."/>
            <person name="Martin F.M."/>
        </authorList>
    </citation>
    <scope>NUCLEOTIDE SEQUENCE</scope>
    <source>
        <strain evidence="1">HHB10654</strain>
    </source>
</reference>
<name>A0ACB8SXU3_9AGAM</name>
<dbReference type="EMBL" id="MU277213">
    <property type="protein sequence ID" value="KAI0061265.1"/>
    <property type="molecule type" value="Genomic_DNA"/>
</dbReference>